<protein>
    <submittedName>
        <fullName evidence="1">Uncharacterized protein</fullName>
    </submittedName>
</protein>
<dbReference type="InterPro" id="IPR007405">
    <property type="entry name" value="Phage_KVP40_Orf299"/>
</dbReference>
<proteinExistence type="predicted"/>
<sequence>MEQEINFYNPQNQKFSIDELIGEIVNYINREPSRFYRIVVGSDTKAVSETRVTTAVAVLKVGNGGRYFISHSPYQEFFSLKERIYKEAVASATLAQEIRSRLKEKLGEDFFWNNNILVHIDVGERGPTQSLIDGLKGMVRGFGFESVIKPEAFAAFVLADRHT</sequence>
<organism evidence="1 2">
    <name type="scientific">Candidatus Colwellbacteria bacterium RIFCSPHIGHO2_12_FULL_44_17</name>
    <dbReference type="NCBI Taxonomy" id="1797689"/>
    <lineage>
        <taxon>Bacteria</taxon>
        <taxon>Candidatus Colwelliibacteriota</taxon>
    </lineage>
</organism>
<comment type="caution">
    <text evidence="1">The sequence shown here is derived from an EMBL/GenBank/DDBJ whole genome shotgun (WGS) entry which is preliminary data.</text>
</comment>
<dbReference type="EMBL" id="MHIX01000015">
    <property type="protein sequence ID" value="OGY59426.1"/>
    <property type="molecule type" value="Genomic_DNA"/>
</dbReference>
<dbReference type="Pfam" id="PF04308">
    <property type="entry name" value="RNaseH_like"/>
    <property type="match status" value="1"/>
</dbReference>
<dbReference type="AlphaFoldDB" id="A0A1G1Z5W2"/>
<reference evidence="1 2" key="1">
    <citation type="journal article" date="2016" name="Nat. Commun.">
        <title>Thousands of microbial genomes shed light on interconnected biogeochemical processes in an aquifer system.</title>
        <authorList>
            <person name="Anantharaman K."/>
            <person name="Brown C.T."/>
            <person name="Hug L.A."/>
            <person name="Sharon I."/>
            <person name="Castelle C.J."/>
            <person name="Probst A.J."/>
            <person name="Thomas B.C."/>
            <person name="Singh A."/>
            <person name="Wilkins M.J."/>
            <person name="Karaoz U."/>
            <person name="Brodie E.L."/>
            <person name="Williams K.H."/>
            <person name="Hubbard S.S."/>
            <person name="Banfield J.F."/>
        </authorList>
    </citation>
    <scope>NUCLEOTIDE SEQUENCE [LARGE SCALE GENOMIC DNA]</scope>
</reference>
<gene>
    <name evidence="1" type="ORF">A3F24_00805</name>
</gene>
<dbReference type="Proteomes" id="UP000178515">
    <property type="component" value="Unassembled WGS sequence"/>
</dbReference>
<evidence type="ECO:0000313" key="1">
    <source>
        <dbReference type="EMBL" id="OGY59426.1"/>
    </source>
</evidence>
<evidence type="ECO:0000313" key="2">
    <source>
        <dbReference type="Proteomes" id="UP000178515"/>
    </source>
</evidence>
<dbReference type="STRING" id="1797689.A3F24_00805"/>
<name>A0A1G1Z5W2_9BACT</name>
<accession>A0A1G1Z5W2</accession>
<dbReference type="PANTHER" id="PTHR39961">
    <property type="entry name" value="HYPOTHETICAL CYTOSOLIC PROTEIN"/>
    <property type="match status" value="1"/>
</dbReference>
<dbReference type="PANTHER" id="PTHR39961:SF1">
    <property type="entry name" value="DUF458 DOMAIN-CONTAINING PROTEIN"/>
    <property type="match status" value="1"/>
</dbReference>